<name>A0A2P7PZ85_9FIRM</name>
<comment type="pathway">
    <text evidence="1 8">Cofactor biosynthesis; (R)-pantothenate biosynthesis; (R)-pantothenate from (R)-pantoate and beta-alanine: step 1/1.</text>
</comment>
<dbReference type="AlphaFoldDB" id="A0A2P7PZ85"/>
<dbReference type="Proteomes" id="UP000241434">
    <property type="component" value="Unassembled WGS sequence"/>
</dbReference>
<reference evidence="9" key="1">
    <citation type="thesis" date="2015" institute="Rutgers" country="The State University of New Jersey, 14 College Farm Rd., New Brunswick, NJ, USA">
        <title>Ammonia toxicity in bacteria and its implications for treatment of and resource recovery from highly nitrogenous organic wastes.</title>
        <authorList>
            <person name="Luther A.K."/>
        </authorList>
    </citation>
    <scope>NUCLEOTIDE SEQUENCE</scope>
    <source>
        <strain evidence="9">RT-10B</strain>
    </source>
</reference>
<sequence>MKIIKTIDEMRDISKDIFKSSKELGLVPTMGYLHEGHKSLIKKAKKENDLVAVSIFVNPTQFAPDEDLENYPRDLDRDAKICEELGVDYIFHPREEEMYPENFSTFVLPGENMTNIMCGITRPTHFRGVCTVLTKIFNIISPQRAYFGEKDIQQLAIVKRMVEDMNFDIDIVGCPIVREDDGLAKSSRNSYLDSNERESASILRKSILKAKQMIESGERDAIRVQASMIEMIESEALAKIDYIEILDFETFQRLKVIQNKTLISMAVYIGKTRLIDNMVIDLNK</sequence>
<feature type="binding site" evidence="8">
    <location>
        <position position="61"/>
    </location>
    <ligand>
        <name>(R)-pantoate</name>
        <dbReference type="ChEBI" id="CHEBI:15980"/>
    </ligand>
</feature>
<dbReference type="UniPathway" id="UPA00028">
    <property type="reaction ID" value="UER00005"/>
</dbReference>
<evidence type="ECO:0000313" key="10">
    <source>
        <dbReference type="Proteomes" id="UP000241434"/>
    </source>
</evidence>
<comment type="caution">
    <text evidence="9">The sequence shown here is derived from an EMBL/GenBank/DDBJ whole genome shotgun (WGS) entry which is preliminary data.</text>
</comment>
<evidence type="ECO:0000256" key="3">
    <source>
        <dbReference type="ARBA" id="ARBA00022598"/>
    </source>
</evidence>
<dbReference type="GO" id="GO:0005829">
    <property type="term" value="C:cytosol"/>
    <property type="evidence" value="ECO:0007669"/>
    <property type="project" value="TreeGrafter"/>
</dbReference>
<organism evidence="9 10">
    <name type="scientific">Peptostreptococcus russellii</name>
    <dbReference type="NCBI Taxonomy" id="215200"/>
    <lineage>
        <taxon>Bacteria</taxon>
        <taxon>Bacillati</taxon>
        <taxon>Bacillota</taxon>
        <taxon>Clostridia</taxon>
        <taxon>Peptostreptococcales</taxon>
        <taxon>Peptostreptococcaceae</taxon>
        <taxon>Peptostreptococcus</taxon>
    </lineage>
</organism>
<accession>A0A2P7PZ85</accession>
<evidence type="ECO:0000256" key="4">
    <source>
        <dbReference type="ARBA" id="ARBA00022655"/>
    </source>
</evidence>
<evidence type="ECO:0000313" key="9">
    <source>
        <dbReference type="EMBL" id="PSJ31039.1"/>
    </source>
</evidence>
<comment type="subunit">
    <text evidence="8">Homodimer.</text>
</comment>
<dbReference type="HAMAP" id="MF_00158">
    <property type="entry name" value="PanC"/>
    <property type="match status" value="1"/>
</dbReference>
<evidence type="ECO:0000256" key="7">
    <source>
        <dbReference type="ARBA" id="ARBA00048258"/>
    </source>
</evidence>
<feature type="binding site" evidence="8">
    <location>
        <position position="61"/>
    </location>
    <ligand>
        <name>beta-alanine</name>
        <dbReference type="ChEBI" id="CHEBI:57966"/>
    </ligand>
</feature>
<feature type="binding site" evidence="8">
    <location>
        <position position="154"/>
    </location>
    <ligand>
        <name>(R)-pantoate</name>
        <dbReference type="ChEBI" id="CHEBI:15980"/>
    </ligand>
</feature>
<dbReference type="InterPro" id="IPR014729">
    <property type="entry name" value="Rossmann-like_a/b/a_fold"/>
</dbReference>
<evidence type="ECO:0000256" key="1">
    <source>
        <dbReference type="ARBA" id="ARBA00004990"/>
    </source>
</evidence>
<evidence type="ECO:0000256" key="8">
    <source>
        <dbReference type="HAMAP-Rule" id="MF_00158"/>
    </source>
</evidence>
<dbReference type="FunFam" id="3.40.50.620:FF:000013">
    <property type="entry name" value="Pantothenate synthetase"/>
    <property type="match status" value="1"/>
</dbReference>
<dbReference type="Pfam" id="PF02569">
    <property type="entry name" value="Pantoate_ligase"/>
    <property type="match status" value="1"/>
</dbReference>
<dbReference type="RefSeq" id="WP_106777099.1">
    <property type="nucleotide sequence ID" value="NZ_JYGE01000006.1"/>
</dbReference>
<feature type="binding site" evidence="8">
    <location>
        <position position="177"/>
    </location>
    <ligand>
        <name>ATP</name>
        <dbReference type="ChEBI" id="CHEBI:30616"/>
    </ligand>
</feature>
<comment type="miscellaneous">
    <text evidence="8">The reaction proceeds by a bi uni uni bi ping pong mechanism.</text>
</comment>
<dbReference type="PANTHER" id="PTHR21299">
    <property type="entry name" value="CYTIDYLATE KINASE/PANTOATE-BETA-ALANINE LIGASE"/>
    <property type="match status" value="1"/>
</dbReference>
<comment type="similarity">
    <text evidence="2 8">Belongs to the pantothenate synthetase family.</text>
</comment>
<keyword evidence="10" id="KW-1185">Reference proteome</keyword>
<feature type="active site" description="Proton donor" evidence="8">
    <location>
        <position position="37"/>
    </location>
</feature>
<evidence type="ECO:0000256" key="6">
    <source>
        <dbReference type="ARBA" id="ARBA00022840"/>
    </source>
</evidence>
<evidence type="ECO:0000256" key="2">
    <source>
        <dbReference type="ARBA" id="ARBA00009256"/>
    </source>
</evidence>
<comment type="catalytic activity">
    <reaction evidence="7 8">
        <text>(R)-pantoate + beta-alanine + ATP = (R)-pantothenate + AMP + diphosphate + H(+)</text>
        <dbReference type="Rhea" id="RHEA:10912"/>
        <dbReference type="ChEBI" id="CHEBI:15378"/>
        <dbReference type="ChEBI" id="CHEBI:15980"/>
        <dbReference type="ChEBI" id="CHEBI:29032"/>
        <dbReference type="ChEBI" id="CHEBI:30616"/>
        <dbReference type="ChEBI" id="CHEBI:33019"/>
        <dbReference type="ChEBI" id="CHEBI:57966"/>
        <dbReference type="ChEBI" id="CHEBI:456215"/>
        <dbReference type="EC" id="6.3.2.1"/>
    </reaction>
</comment>
<dbReference type="NCBIfam" id="TIGR00018">
    <property type="entry name" value="panC"/>
    <property type="match status" value="1"/>
</dbReference>
<dbReference type="FunFam" id="3.30.1300.10:FF:000001">
    <property type="entry name" value="Pantothenate synthetase"/>
    <property type="match status" value="1"/>
</dbReference>
<feature type="binding site" evidence="8">
    <location>
        <begin position="30"/>
        <end position="37"/>
    </location>
    <ligand>
        <name>ATP</name>
        <dbReference type="ChEBI" id="CHEBI:30616"/>
    </ligand>
</feature>
<evidence type="ECO:0000256" key="5">
    <source>
        <dbReference type="ARBA" id="ARBA00022741"/>
    </source>
</evidence>
<dbReference type="GO" id="GO:0004592">
    <property type="term" value="F:pantoate-beta-alanine ligase activity"/>
    <property type="evidence" value="ECO:0007669"/>
    <property type="project" value="UniProtKB-UniRule"/>
</dbReference>
<dbReference type="GO" id="GO:0005524">
    <property type="term" value="F:ATP binding"/>
    <property type="evidence" value="ECO:0007669"/>
    <property type="project" value="UniProtKB-KW"/>
</dbReference>
<dbReference type="CDD" id="cd00560">
    <property type="entry name" value="PanC"/>
    <property type="match status" value="1"/>
</dbReference>
<dbReference type="Gene3D" id="3.40.50.620">
    <property type="entry name" value="HUPs"/>
    <property type="match status" value="1"/>
</dbReference>
<feature type="binding site" evidence="8">
    <location>
        <begin position="185"/>
        <end position="188"/>
    </location>
    <ligand>
        <name>ATP</name>
        <dbReference type="ChEBI" id="CHEBI:30616"/>
    </ligand>
</feature>
<dbReference type="EC" id="6.3.2.1" evidence="8"/>
<dbReference type="InterPro" id="IPR004821">
    <property type="entry name" value="Cyt_trans-like"/>
</dbReference>
<dbReference type="NCBIfam" id="TIGR00125">
    <property type="entry name" value="cyt_tran_rel"/>
    <property type="match status" value="1"/>
</dbReference>
<dbReference type="PANTHER" id="PTHR21299:SF1">
    <property type="entry name" value="PANTOATE--BETA-ALANINE LIGASE"/>
    <property type="match status" value="1"/>
</dbReference>
<dbReference type="Gene3D" id="3.30.1300.10">
    <property type="entry name" value="Pantoate-beta-alanine ligase, C-terminal domain"/>
    <property type="match status" value="1"/>
</dbReference>
<keyword evidence="5 8" id="KW-0547">Nucleotide-binding</keyword>
<dbReference type="EMBL" id="JYGE01000006">
    <property type="protein sequence ID" value="PSJ31039.1"/>
    <property type="molecule type" value="Genomic_DNA"/>
</dbReference>
<proteinExistence type="inferred from homology"/>
<comment type="subcellular location">
    <subcellularLocation>
        <location evidence="8">Cytoplasm</location>
    </subcellularLocation>
</comment>
<protein>
    <recommendedName>
        <fullName evidence="8">Pantothenate synthetase</fullName>
        <shortName evidence="8">PS</shortName>
        <ecNumber evidence="8">6.3.2.1</ecNumber>
    </recommendedName>
    <alternativeName>
        <fullName evidence="8">Pantoate--beta-alanine ligase</fullName>
    </alternativeName>
    <alternativeName>
        <fullName evidence="8">Pantoate-activating enzyme</fullName>
    </alternativeName>
</protein>
<dbReference type="InterPro" id="IPR042176">
    <property type="entry name" value="Pantoate_ligase_C"/>
</dbReference>
<dbReference type="InterPro" id="IPR003721">
    <property type="entry name" value="Pantoate_ligase"/>
</dbReference>
<keyword evidence="3 8" id="KW-0436">Ligase</keyword>
<feature type="binding site" evidence="8">
    <location>
        <begin position="148"/>
        <end position="151"/>
    </location>
    <ligand>
        <name>ATP</name>
        <dbReference type="ChEBI" id="CHEBI:30616"/>
    </ligand>
</feature>
<dbReference type="GO" id="GO:0015940">
    <property type="term" value="P:pantothenate biosynthetic process"/>
    <property type="evidence" value="ECO:0007669"/>
    <property type="project" value="UniProtKB-UniRule"/>
</dbReference>
<dbReference type="SUPFAM" id="SSF52374">
    <property type="entry name" value="Nucleotidylyl transferase"/>
    <property type="match status" value="1"/>
</dbReference>
<dbReference type="OrthoDB" id="9773087at2"/>
<keyword evidence="6 8" id="KW-0067">ATP-binding</keyword>
<keyword evidence="4 8" id="KW-0566">Pantothenate biosynthesis</keyword>
<keyword evidence="8" id="KW-0963">Cytoplasm</keyword>
<comment type="function">
    <text evidence="8">Catalyzes the condensation of pantoate with beta-alanine in an ATP-dependent reaction via a pantoyl-adenylate intermediate.</text>
</comment>
<gene>
    <name evidence="8" type="primary">panC</name>
    <name evidence="9" type="ORF">UF10_07095</name>
</gene>